<gene>
    <name evidence="2" type="ORF">THAOC_35210</name>
</gene>
<accession>K0R3S4</accession>
<feature type="non-terminal residue" evidence="2">
    <location>
        <position position="258"/>
    </location>
</feature>
<dbReference type="OrthoDB" id="55052at2759"/>
<keyword evidence="3" id="KW-1185">Reference proteome</keyword>
<comment type="caution">
    <text evidence="2">The sequence shown here is derived from an EMBL/GenBank/DDBJ whole genome shotgun (WGS) entry which is preliminary data.</text>
</comment>
<name>K0R3S4_THAOC</name>
<evidence type="ECO:0000313" key="2">
    <source>
        <dbReference type="EMBL" id="EJK46139.1"/>
    </source>
</evidence>
<dbReference type="EMBL" id="AGNL01047957">
    <property type="protein sequence ID" value="EJK46139.1"/>
    <property type="molecule type" value="Genomic_DNA"/>
</dbReference>
<keyword evidence="1" id="KW-1133">Transmembrane helix</keyword>
<evidence type="ECO:0000256" key="1">
    <source>
        <dbReference type="SAM" id="Phobius"/>
    </source>
</evidence>
<evidence type="ECO:0008006" key="4">
    <source>
        <dbReference type="Google" id="ProtNLM"/>
    </source>
</evidence>
<evidence type="ECO:0000313" key="3">
    <source>
        <dbReference type="Proteomes" id="UP000266841"/>
    </source>
</evidence>
<keyword evidence="1" id="KW-0472">Membrane</keyword>
<dbReference type="Proteomes" id="UP000266841">
    <property type="component" value="Unassembled WGS sequence"/>
</dbReference>
<keyword evidence="1" id="KW-0812">Transmembrane</keyword>
<reference evidence="2 3" key="1">
    <citation type="journal article" date="2012" name="Genome Biol.">
        <title>Genome and low-iron response of an oceanic diatom adapted to chronic iron limitation.</title>
        <authorList>
            <person name="Lommer M."/>
            <person name="Specht M."/>
            <person name="Roy A.S."/>
            <person name="Kraemer L."/>
            <person name="Andreson R."/>
            <person name="Gutowska M.A."/>
            <person name="Wolf J."/>
            <person name="Bergner S.V."/>
            <person name="Schilhabel M.B."/>
            <person name="Klostermeier U.C."/>
            <person name="Beiko R.G."/>
            <person name="Rosenstiel P."/>
            <person name="Hippler M."/>
            <person name="Laroche J."/>
        </authorList>
    </citation>
    <scope>NUCLEOTIDE SEQUENCE [LARGE SCALE GENOMIC DNA]</scope>
    <source>
        <strain evidence="2 3">CCMP1005</strain>
    </source>
</reference>
<feature type="transmembrane region" description="Helical" evidence="1">
    <location>
        <begin position="164"/>
        <end position="181"/>
    </location>
</feature>
<organism evidence="2 3">
    <name type="scientific">Thalassiosira oceanica</name>
    <name type="common">Marine diatom</name>
    <dbReference type="NCBI Taxonomy" id="159749"/>
    <lineage>
        <taxon>Eukaryota</taxon>
        <taxon>Sar</taxon>
        <taxon>Stramenopiles</taxon>
        <taxon>Ochrophyta</taxon>
        <taxon>Bacillariophyta</taxon>
        <taxon>Coscinodiscophyceae</taxon>
        <taxon>Thalassiosirophycidae</taxon>
        <taxon>Thalassiosirales</taxon>
        <taxon>Thalassiosiraceae</taxon>
        <taxon>Thalassiosira</taxon>
    </lineage>
</organism>
<sequence>MGDPAPPNPIEPTRTAPAYLTIMNLVLTFLSTSQCQALVAQIFSFTAFILMWVGMVRCNMIEFAGAEIGDTSGSQIKMQFGVWYYLGYFLTTPVGGTGNPVYVFEACRGYSDAIELDDYWKSARAFSALTFIFAFVVVISNTVTACTNRSNSPMDYNLTNRWEPPAYLLTCLFSGLTFLFFKSDACVNNPLVAAIRDSAISSAPVFDFPDTCSLGQGGKIMISSTVFWFVSALASAKAYKAEQAEKANVDTAGLDEPL</sequence>
<proteinExistence type="predicted"/>
<protein>
    <recommendedName>
        <fullName evidence="4">MARVEL domain-containing protein</fullName>
    </recommendedName>
</protein>
<dbReference type="AlphaFoldDB" id="K0R3S4"/>
<dbReference type="eggNOG" id="ENOG502RWCQ">
    <property type="taxonomic scope" value="Eukaryota"/>
</dbReference>
<feature type="transmembrane region" description="Helical" evidence="1">
    <location>
        <begin position="20"/>
        <end position="53"/>
    </location>
</feature>
<feature type="transmembrane region" description="Helical" evidence="1">
    <location>
        <begin position="125"/>
        <end position="144"/>
    </location>
</feature>